<feature type="compositionally biased region" description="Polar residues" evidence="1">
    <location>
        <begin position="541"/>
        <end position="551"/>
    </location>
</feature>
<reference evidence="3 4" key="1">
    <citation type="submission" date="2024-09" db="EMBL/GenBank/DDBJ databases">
        <title>Rethinking Asexuality: The Enigmatic Case of Functional Sexual Genes in Lepraria (Stereocaulaceae).</title>
        <authorList>
            <person name="Doellman M."/>
            <person name="Sun Y."/>
            <person name="Barcenas-Pena A."/>
            <person name="Lumbsch H.T."/>
            <person name="Grewe F."/>
        </authorList>
    </citation>
    <scope>NUCLEOTIDE SEQUENCE [LARGE SCALE GENOMIC DNA]</scope>
    <source>
        <strain evidence="3 4">Mercado 3170</strain>
    </source>
</reference>
<feature type="compositionally biased region" description="Low complexity" evidence="1">
    <location>
        <begin position="239"/>
        <end position="248"/>
    </location>
</feature>
<evidence type="ECO:0000256" key="1">
    <source>
        <dbReference type="SAM" id="MobiDB-lite"/>
    </source>
</evidence>
<evidence type="ECO:0000313" key="3">
    <source>
        <dbReference type="EMBL" id="KAL2037368.1"/>
    </source>
</evidence>
<organism evidence="3 4">
    <name type="scientific">Stereocaulon virgatum</name>
    <dbReference type="NCBI Taxonomy" id="373712"/>
    <lineage>
        <taxon>Eukaryota</taxon>
        <taxon>Fungi</taxon>
        <taxon>Dikarya</taxon>
        <taxon>Ascomycota</taxon>
        <taxon>Pezizomycotina</taxon>
        <taxon>Lecanoromycetes</taxon>
        <taxon>OSLEUM clade</taxon>
        <taxon>Lecanoromycetidae</taxon>
        <taxon>Lecanorales</taxon>
        <taxon>Lecanorineae</taxon>
        <taxon>Stereocaulaceae</taxon>
        <taxon>Stereocaulon</taxon>
    </lineage>
</organism>
<feature type="region of interest" description="Disordered" evidence="1">
    <location>
        <begin position="1043"/>
        <end position="1068"/>
    </location>
</feature>
<protein>
    <submittedName>
        <fullName evidence="3">Uncharacterized protein</fullName>
    </submittedName>
</protein>
<feature type="signal peptide" evidence="2">
    <location>
        <begin position="1"/>
        <end position="23"/>
    </location>
</feature>
<feature type="region of interest" description="Disordered" evidence="1">
    <location>
        <begin position="216"/>
        <end position="604"/>
    </location>
</feature>
<feature type="compositionally biased region" description="Low complexity" evidence="1">
    <location>
        <begin position="578"/>
        <end position="604"/>
    </location>
</feature>
<name>A0ABR3ZX92_9LECA</name>
<keyword evidence="2" id="KW-0732">Signal</keyword>
<feature type="compositionally biased region" description="Pro residues" evidence="1">
    <location>
        <begin position="249"/>
        <end position="281"/>
    </location>
</feature>
<evidence type="ECO:0000313" key="4">
    <source>
        <dbReference type="Proteomes" id="UP001590950"/>
    </source>
</evidence>
<evidence type="ECO:0000256" key="2">
    <source>
        <dbReference type="SAM" id="SignalP"/>
    </source>
</evidence>
<gene>
    <name evidence="3" type="ORF">N7G274_009853</name>
</gene>
<comment type="caution">
    <text evidence="3">The sequence shown here is derived from an EMBL/GenBank/DDBJ whole genome shotgun (WGS) entry which is preliminary data.</text>
</comment>
<feature type="compositionally biased region" description="Low complexity" evidence="1">
    <location>
        <begin position="319"/>
        <end position="333"/>
    </location>
</feature>
<dbReference type="Proteomes" id="UP001590950">
    <property type="component" value="Unassembled WGS sequence"/>
</dbReference>
<keyword evidence="4" id="KW-1185">Reference proteome</keyword>
<feature type="compositionally biased region" description="Polar residues" evidence="1">
    <location>
        <begin position="405"/>
        <end position="423"/>
    </location>
</feature>
<feature type="compositionally biased region" description="Polar residues" evidence="1">
    <location>
        <begin position="283"/>
        <end position="293"/>
    </location>
</feature>
<feature type="compositionally biased region" description="Low complexity" evidence="1">
    <location>
        <begin position="341"/>
        <end position="390"/>
    </location>
</feature>
<dbReference type="EMBL" id="JBEFKJ010000041">
    <property type="protein sequence ID" value="KAL2037368.1"/>
    <property type="molecule type" value="Genomic_DNA"/>
</dbReference>
<sequence>MFTFYKSWKLVYLWCLFSQNANARNDPRFTNSSTPTTTSAISAVGGCDFCIIEAAGGVRLIYWEPDHAAHPSNVTYNAAQPYTQVENGFTFTSPSVYVVYSQLRATPTCNTNVLETIGPSFAAYTLGYSSSFLAYGTLEIPGPGCTESVIAGGFHTIDFSSLYYNPIVPTTSSKPGCPPWVNPRISMATGLQNVDPSWTTCQPFFAGAYDPPSVLKKQSQLAPPPLAGAGPVTDTGAFATTIPAQAPAAPTPDTPAPTPAADPGNNGPPPNPPAGNSPIPGPVNSSNPPQYTSAPAPADPGNVSGESPAAPAPNPPQAPANSPNAPPANLVNPPANPPAAPKADPINAPANSAAQTNPNPQNAPPSQAAVPPADPVKAPAINPGAAPPANLQNSPGKLAAAFPVDSQTNTGAHHQGPTQLQIIPNNPPPNAGDRAPKGPAQLQAIPISPPAQSNDAPQNPAQPQINANIPPNVGNLAPQALAQPQTNPENPPPDGGNRAPSGPAPLQNLPINPSGGGNSAPAIPGQPQSSIIAPKGGNGSPAPTSSAQPQKNGDNPGVGGNGNPAQTNAAQPNTINSNPPQAGGNVAAANPAQPQASVNNPIENGNNAAVAHSAAGTAVALPVATPPPPVYLGITEPFAVAGKAVQVAPDGGLLVGGQSIAQGNEATIAGSVISVGTNNVAIGSSTYALPTAAVTTPVALGAPAPLSIGGQAAQYASNGNLLIGSQTIKKGSQATIAGSVVSVGASSLNIGGSILALPVPTYSGVPALLAIGGKPIQQAPSGGVVIADQTIARGSQATIQGSVVSVDSSNVVVGGSTYALPTPTDATAQLKVPATVSIGGKAVQQLSNGGIVVADQTLTPGTQTTISGDVVSVGSSNIALAGTTYSLPDFTDSAPLQTPAPLVIGGNTVQQISDGGLIIGSQTLTPGAQMTISGTTISVGSTAVVVDGTTQTFLPSYNTATGAIQSNEIVLTQGAIVTEGAKVFTYSGPPASAFEQGTSEVVIGSRTLQIGPSMAASANENAALGGLILSALGYNGSSGAASSSLGGTPSGNAGVGPQSTIKPAPTKGAGSRGISCDWLSGRVFVAVAYVAGLGIMMH</sequence>
<proteinExistence type="predicted"/>
<feature type="compositionally biased region" description="Polar residues" evidence="1">
    <location>
        <begin position="565"/>
        <end position="577"/>
    </location>
</feature>
<accession>A0ABR3ZX92</accession>
<feature type="compositionally biased region" description="Polar residues" evidence="1">
    <location>
        <begin position="450"/>
        <end position="469"/>
    </location>
</feature>
<feature type="chain" id="PRO_5047090381" evidence="2">
    <location>
        <begin position="24"/>
        <end position="1098"/>
    </location>
</feature>